<dbReference type="GO" id="GO:0006623">
    <property type="term" value="P:protein targeting to vacuole"/>
    <property type="evidence" value="ECO:0007669"/>
    <property type="project" value="TreeGrafter"/>
</dbReference>
<dbReference type="InterPro" id="IPR026847">
    <property type="entry name" value="VPS13"/>
</dbReference>
<dbReference type="AlphaFoldDB" id="A0A8J8P762"/>
<accession>A0A8J8P762</accession>
<dbReference type="GO" id="GO:0045053">
    <property type="term" value="P:protein retention in Golgi apparatus"/>
    <property type="evidence" value="ECO:0007669"/>
    <property type="project" value="TreeGrafter"/>
</dbReference>
<feature type="compositionally biased region" description="Basic and acidic residues" evidence="2">
    <location>
        <begin position="376"/>
        <end position="388"/>
    </location>
</feature>
<sequence length="1278" mass="145802">MQIEVEDYKISPNFEINTYGVSGTIKLKKKKGKITESSNFSALNIMDPSLDAKNQNILEIGTYINVCPHPYTKTKLIKFLPRYIIINKLDIPLVIKEKNSQHQVCLTQGEEVYFNLGQDLGDKLMVRAIDFQRETTDVAVPVDQLFSEQPIDLLNLPSLKEIVSEPVPTPVIQQESSQVASPNESPAIQHQMEKQISLDPKKSNSNSRQIWSYDFGLSKVDDFQITIPNPNEIPKERLRDFGWQTTKDRLFVRVNISPGPESESTLFVSFTKPFYPEYIFYNQTKQTIRVTHQSKDHQNDIYVLHGVSRQVIVLNPNDKDQDYLLIEIMDPQTLNVLHSFKYEIDSLSLKFPNSQHPEFVITTKLSGNLRFIKLSTEKQRREDQEKRRNNGKVGQDDVSDIETDDGDEQDAERIQKVQDLINEETLGNIDNDDSQWEDSFQTSRSGQGGDFDEEYGRVNEYDQRMAQFAQISGDNRGQDIAKQELIETWQLITLGGLGISLVNSDPKEIIYLSLYDLQLLMMTKVKKQGGVERTHRKLDFRIMNFQIDNMTMRSFPVVIGPRKAFNYQERYFRHQNHHHSIIPEPQQQEESKQVDFLQIYLNHDITMEGKISSHRIKRLDLAVQEININFHQHVLNHVLQYASSLADLLSDTLMKEFFQSETLFNYERMMAIMNMEDEELFTQFGTNIPELGHEIQISPRNNPHHADLEKVEKLKKSMRALQGIIGEKPRLIKFENASEEEFARVDSAENPLMRYEERVRQRTVMDVQIVKTKEEVCPILMTDRIEFQDSEEFNENKILVQEISIKAVRLFLTFRIQEIESQLGVQGIGQALLNFLTNFTNVSDAAVYFNQIDITNAYTTMGNIQSILIKHYIMQGVQQIYKILGATDIVGNPVGLISNLGRGVEELYSEPFQGVLAGDMSRAARGLGKGLIGFTKKSAYGVSNSVSKLTGTWYMGIKGLSGRQVTESNLDQPEDIGSGLLKGGKGFGVEVYKGITGVVEVPRDRVKEQGVSCLPITKGTFQGLFGLVSAPFTGALKLIHSVSTGIQNTTGNERPLKRFRHPRYFDDREIMREYDRVFAHAYTALQQVFDGLFKNELILFAFDISSFRDTKQLHFRDLVIICTDRRLILAQNFKKAKIHLKLKEIESVTMTKQDLNKVTIHARDGKDYQIVTNRPKTNSQFVQTVKVVITQAHQIQMKPSPTSVLGGGGQVNTENRMSVLQGSRPNLSMVVMPPKQDSMIMASIQVGAAQQAPMPAVMGRVKPYLMMPNENRNDQTFA</sequence>
<evidence type="ECO:0000313" key="4">
    <source>
        <dbReference type="EMBL" id="TNV88198.1"/>
    </source>
</evidence>
<dbReference type="InterPro" id="IPR009543">
    <property type="entry name" value="VPS13_VAB"/>
</dbReference>
<keyword evidence="5" id="KW-1185">Reference proteome</keyword>
<feature type="compositionally biased region" description="Polar residues" evidence="2">
    <location>
        <begin position="173"/>
        <end position="188"/>
    </location>
</feature>
<evidence type="ECO:0000256" key="1">
    <source>
        <dbReference type="ARBA" id="ARBA00006545"/>
    </source>
</evidence>
<feature type="region of interest" description="Disordered" evidence="2">
    <location>
        <begin position="427"/>
        <end position="452"/>
    </location>
</feature>
<dbReference type="OrthoDB" id="286316at2759"/>
<feature type="region of interest" description="Disordered" evidence="2">
    <location>
        <begin position="376"/>
        <end position="411"/>
    </location>
</feature>
<feature type="compositionally biased region" description="Acidic residues" evidence="2">
    <location>
        <begin position="397"/>
        <end position="410"/>
    </location>
</feature>
<organism evidence="4 5">
    <name type="scientific">Halteria grandinella</name>
    <dbReference type="NCBI Taxonomy" id="5974"/>
    <lineage>
        <taxon>Eukaryota</taxon>
        <taxon>Sar</taxon>
        <taxon>Alveolata</taxon>
        <taxon>Ciliophora</taxon>
        <taxon>Intramacronucleata</taxon>
        <taxon>Spirotrichea</taxon>
        <taxon>Stichotrichia</taxon>
        <taxon>Sporadotrichida</taxon>
        <taxon>Halteriidae</taxon>
        <taxon>Halteria</taxon>
    </lineage>
</organism>
<dbReference type="PANTHER" id="PTHR16166">
    <property type="entry name" value="VACUOLAR PROTEIN SORTING-ASSOCIATED PROTEIN VPS13"/>
    <property type="match status" value="1"/>
</dbReference>
<dbReference type="PANTHER" id="PTHR16166:SF93">
    <property type="entry name" value="INTERMEMBRANE LIPID TRANSFER PROTEIN VPS13"/>
    <property type="match status" value="1"/>
</dbReference>
<name>A0A8J8P762_HALGN</name>
<dbReference type="Pfam" id="PF25036">
    <property type="entry name" value="VPS13_VAB"/>
    <property type="match status" value="1"/>
</dbReference>
<evidence type="ECO:0000256" key="2">
    <source>
        <dbReference type="SAM" id="MobiDB-lite"/>
    </source>
</evidence>
<gene>
    <name evidence="4" type="ORF">FGO68_gene7808</name>
</gene>
<proteinExistence type="inferred from homology"/>
<comment type="similarity">
    <text evidence="1">Belongs to the VPS13 family.</text>
</comment>
<dbReference type="EMBL" id="RRYP01000037">
    <property type="protein sequence ID" value="TNV88198.1"/>
    <property type="molecule type" value="Genomic_DNA"/>
</dbReference>
<feature type="region of interest" description="Disordered" evidence="2">
    <location>
        <begin position="173"/>
        <end position="192"/>
    </location>
</feature>
<evidence type="ECO:0000313" key="5">
    <source>
        <dbReference type="Proteomes" id="UP000785679"/>
    </source>
</evidence>
<evidence type="ECO:0000259" key="3">
    <source>
        <dbReference type="Pfam" id="PF25036"/>
    </source>
</evidence>
<comment type="caution">
    <text evidence="4">The sequence shown here is derived from an EMBL/GenBank/DDBJ whole genome shotgun (WGS) entry which is preliminary data.</text>
</comment>
<dbReference type="Proteomes" id="UP000785679">
    <property type="component" value="Unassembled WGS sequence"/>
</dbReference>
<feature type="domain" description="Vacuolar protein sorting-associated protein 13 VPS13 adaptor binding" evidence="3">
    <location>
        <begin position="2"/>
        <end position="125"/>
    </location>
</feature>
<protein>
    <recommendedName>
        <fullName evidence="3">Vacuolar protein sorting-associated protein 13 VPS13 adaptor binding domain-containing protein</fullName>
    </recommendedName>
</protein>
<reference evidence="4" key="1">
    <citation type="submission" date="2019-06" db="EMBL/GenBank/DDBJ databases">
        <authorList>
            <person name="Zheng W."/>
        </authorList>
    </citation>
    <scope>NUCLEOTIDE SEQUENCE</scope>
    <source>
        <strain evidence="4">QDHG01</strain>
    </source>
</reference>